<reference evidence="3" key="1">
    <citation type="submission" date="2023-06" db="EMBL/GenBank/DDBJ databases">
        <title>Genome-scale phylogeny and comparative genomics of the fungal order Sordariales.</title>
        <authorList>
            <consortium name="Lawrence Berkeley National Laboratory"/>
            <person name="Hensen N."/>
            <person name="Bonometti L."/>
            <person name="Westerberg I."/>
            <person name="Brannstrom I.O."/>
            <person name="Guillou S."/>
            <person name="Cros-Aarteil S."/>
            <person name="Calhoun S."/>
            <person name="Haridas S."/>
            <person name="Kuo A."/>
            <person name="Mondo S."/>
            <person name="Pangilinan J."/>
            <person name="Riley R."/>
            <person name="Labutti K."/>
            <person name="Andreopoulos B."/>
            <person name="Lipzen A."/>
            <person name="Chen C."/>
            <person name="Yanf M."/>
            <person name="Daum C."/>
            <person name="Ng V."/>
            <person name="Clum A."/>
            <person name="Steindorff A."/>
            <person name="Ohm R."/>
            <person name="Martin F."/>
            <person name="Silar P."/>
            <person name="Natvig D."/>
            <person name="Lalanne C."/>
            <person name="Gautier V."/>
            <person name="Ament-Velasquez S.L."/>
            <person name="Kruys A."/>
            <person name="Hutchinson M.I."/>
            <person name="Powell A.J."/>
            <person name="Barry K."/>
            <person name="Miller A.N."/>
            <person name="Grigoriev I.V."/>
            <person name="Debuchy R."/>
            <person name="Gladieux P."/>
            <person name="Thoren M.H."/>
            <person name="Johannesson H."/>
        </authorList>
    </citation>
    <scope>NUCLEOTIDE SEQUENCE</scope>
    <source>
        <strain evidence="3">CBS 606.72</strain>
    </source>
</reference>
<dbReference type="AlphaFoldDB" id="A0AA39WYZ1"/>
<dbReference type="GO" id="GO:0005576">
    <property type="term" value="C:extracellular region"/>
    <property type="evidence" value="ECO:0007669"/>
    <property type="project" value="InterPro"/>
</dbReference>
<feature type="chain" id="PRO_5041413557" description="Killer toxin Kp4 domain-containing protein" evidence="2">
    <location>
        <begin position="26"/>
        <end position="251"/>
    </location>
</feature>
<evidence type="ECO:0000256" key="2">
    <source>
        <dbReference type="SAM" id="SignalP"/>
    </source>
</evidence>
<keyword evidence="4" id="KW-1185">Reference proteome</keyword>
<dbReference type="Gene3D" id="3.30.430.10">
    <property type="entry name" value="Killer Toxin P4, subunit A"/>
    <property type="match status" value="1"/>
</dbReference>
<evidence type="ECO:0000256" key="1">
    <source>
        <dbReference type="SAM" id="Phobius"/>
    </source>
</evidence>
<evidence type="ECO:0008006" key="5">
    <source>
        <dbReference type="Google" id="ProtNLM"/>
    </source>
</evidence>
<organism evidence="3 4">
    <name type="scientific">Immersiella caudata</name>
    <dbReference type="NCBI Taxonomy" id="314043"/>
    <lineage>
        <taxon>Eukaryota</taxon>
        <taxon>Fungi</taxon>
        <taxon>Dikarya</taxon>
        <taxon>Ascomycota</taxon>
        <taxon>Pezizomycotina</taxon>
        <taxon>Sordariomycetes</taxon>
        <taxon>Sordariomycetidae</taxon>
        <taxon>Sordariales</taxon>
        <taxon>Lasiosphaeriaceae</taxon>
        <taxon>Immersiella</taxon>
    </lineage>
</organism>
<name>A0AA39WYZ1_9PEZI</name>
<keyword evidence="1" id="KW-1133">Transmembrane helix</keyword>
<gene>
    <name evidence="3" type="ORF">B0T14DRAFT_565483</name>
</gene>
<feature type="transmembrane region" description="Helical" evidence="1">
    <location>
        <begin position="231"/>
        <end position="250"/>
    </location>
</feature>
<dbReference type="Proteomes" id="UP001175000">
    <property type="component" value="Unassembled WGS sequence"/>
</dbReference>
<sequence length="251" mass="26462">MAPLPYLALFLSLLLLLSSPPLSHALTDTSHLTPRFAHSCTDASAACDLVPKTITIPTTGQTVSTIEALHLGMHASPMPNGTIFCNNDNIICFSKSWGIDLGASLGPIGGPAFSFNIDILDGAICAFLEGFNGARSLTFQEVRALMDELFGQGCRQCGWIETNWLDDGEKGYKGYLKVDYRKKGSVCAERCIGPSTDLGLGPKDELNGRSCAVGAVGGGAGGGGKSEGARVMWSGWVWGLLGVLMGVFLML</sequence>
<protein>
    <recommendedName>
        <fullName evidence="5">Killer toxin Kp4 domain-containing protein</fullName>
    </recommendedName>
</protein>
<keyword evidence="1" id="KW-0472">Membrane</keyword>
<evidence type="ECO:0000313" key="4">
    <source>
        <dbReference type="Proteomes" id="UP001175000"/>
    </source>
</evidence>
<proteinExistence type="predicted"/>
<keyword evidence="1" id="KW-0812">Transmembrane</keyword>
<dbReference type="InterPro" id="IPR011329">
    <property type="entry name" value="Killer_tox_Kp4/SMK"/>
</dbReference>
<evidence type="ECO:0000313" key="3">
    <source>
        <dbReference type="EMBL" id="KAK0624190.1"/>
    </source>
</evidence>
<dbReference type="EMBL" id="JAULSU010000003">
    <property type="protein sequence ID" value="KAK0624190.1"/>
    <property type="molecule type" value="Genomic_DNA"/>
</dbReference>
<dbReference type="SUPFAM" id="SSF55221">
    <property type="entry name" value="Yeast killer toxins"/>
    <property type="match status" value="1"/>
</dbReference>
<feature type="signal peptide" evidence="2">
    <location>
        <begin position="1"/>
        <end position="25"/>
    </location>
</feature>
<keyword evidence="2" id="KW-0732">Signal</keyword>
<accession>A0AA39WYZ1</accession>
<comment type="caution">
    <text evidence="3">The sequence shown here is derived from an EMBL/GenBank/DDBJ whole genome shotgun (WGS) entry which is preliminary data.</text>
</comment>